<gene>
    <name evidence="2" type="ORF">BJ988_005154</name>
</gene>
<name>A0A7Z0DSF6_9ACTN</name>
<keyword evidence="2" id="KW-0456">Lyase</keyword>
<dbReference type="InterPro" id="IPR029068">
    <property type="entry name" value="Glyas_Bleomycin-R_OHBP_Dase"/>
</dbReference>
<dbReference type="Gene3D" id="3.10.180.10">
    <property type="entry name" value="2,3-Dihydroxybiphenyl 1,2-Dioxygenase, domain 1"/>
    <property type="match status" value="1"/>
</dbReference>
<feature type="domain" description="VOC" evidence="1">
    <location>
        <begin position="5"/>
        <end position="120"/>
    </location>
</feature>
<accession>A0A7Z0DSF6</accession>
<evidence type="ECO:0000313" key="3">
    <source>
        <dbReference type="Proteomes" id="UP000564496"/>
    </source>
</evidence>
<dbReference type="PANTHER" id="PTHR35908">
    <property type="entry name" value="HYPOTHETICAL FUSION PROTEIN"/>
    <property type="match status" value="1"/>
</dbReference>
<dbReference type="AlphaFoldDB" id="A0A7Z0DSF6"/>
<evidence type="ECO:0000259" key="1">
    <source>
        <dbReference type="PROSITE" id="PS51819"/>
    </source>
</evidence>
<proteinExistence type="predicted"/>
<dbReference type="SUPFAM" id="SSF54593">
    <property type="entry name" value="Glyoxalase/Bleomycin resistance protein/Dihydroxybiphenyl dioxygenase"/>
    <property type="match status" value="1"/>
</dbReference>
<sequence>MAIARKPQWVIDCPDPAALATFYAQLLDWETKVDDDGGWTSAWGEGGSLDFQRVEDYRAPQWPGQDVPQQTHLDVTVDDLDAAEAATLALGATKHEVQPGGDSFRVFLDPAGHPFCLCKA</sequence>
<dbReference type="PANTHER" id="PTHR35908:SF1">
    <property type="entry name" value="CONSERVED PROTEIN"/>
    <property type="match status" value="1"/>
</dbReference>
<dbReference type="InterPro" id="IPR041581">
    <property type="entry name" value="Glyoxalase_6"/>
</dbReference>
<dbReference type="Proteomes" id="UP000564496">
    <property type="component" value="Unassembled WGS sequence"/>
</dbReference>
<reference evidence="2 3" key="1">
    <citation type="submission" date="2020-07" db="EMBL/GenBank/DDBJ databases">
        <title>Sequencing the genomes of 1000 actinobacteria strains.</title>
        <authorList>
            <person name="Klenk H.-P."/>
        </authorList>
    </citation>
    <scope>NUCLEOTIDE SEQUENCE [LARGE SCALE GENOMIC DNA]</scope>
    <source>
        <strain evidence="2 3">DSM 26487</strain>
    </source>
</reference>
<keyword evidence="3" id="KW-1185">Reference proteome</keyword>
<comment type="caution">
    <text evidence="2">The sequence shown here is derived from an EMBL/GenBank/DDBJ whole genome shotgun (WGS) entry which is preliminary data.</text>
</comment>
<protein>
    <submittedName>
        <fullName evidence="2">Putative enzyme related to lactoylglutathione lyase</fullName>
    </submittedName>
</protein>
<dbReference type="PROSITE" id="PS51819">
    <property type="entry name" value="VOC"/>
    <property type="match status" value="1"/>
</dbReference>
<dbReference type="CDD" id="cd06587">
    <property type="entry name" value="VOC"/>
    <property type="match status" value="1"/>
</dbReference>
<dbReference type="RefSeq" id="WP_179660696.1">
    <property type="nucleotide sequence ID" value="NZ_JACBZR010000001.1"/>
</dbReference>
<dbReference type="GO" id="GO:0016829">
    <property type="term" value="F:lyase activity"/>
    <property type="evidence" value="ECO:0007669"/>
    <property type="project" value="UniProtKB-KW"/>
</dbReference>
<dbReference type="Pfam" id="PF18029">
    <property type="entry name" value="Glyoxalase_6"/>
    <property type="match status" value="1"/>
</dbReference>
<organism evidence="2 3">
    <name type="scientific">Nocardioides panzhihuensis</name>
    <dbReference type="NCBI Taxonomy" id="860243"/>
    <lineage>
        <taxon>Bacteria</taxon>
        <taxon>Bacillati</taxon>
        <taxon>Actinomycetota</taxon>
        <taxon>Actinomycetes</taxon>
        <taxon>Propionibacteriales</taxon>
        <taxon>Nocardioidaceae</taxon>
        <taxon>Nocardioides</taxon>
    </lineage>
</organism>
<evidence type="ECO:0000313" key="2">
    <source>
        <dbReference type="EMBL" id="NYI80506.1"/>
    </source>
</evidence>
<dbReference type="EMBL" id="JACBZR010000001">
    <property type="protein sequence ID" value="NYI80506.1"/>
    <property type="molecule type" value="Genomic_DNA"/>
</dbReference>
<dbReference type="InterPro" id="IPR037523">
    <property type="entry name" value="VOC_core"/>
</dbReference>